<reference evidence="2" key="1">
    <citation type="submission" date="2016-10" db="EMBL/GenBank/DDBJ databases">
        <title>Sequence of Gallionella enrichment culture.</title>
        <authorList>
            <person name="Poehlein A."/>
            <person name="Muehling M."/>
            <person name="Daniel R."/>
        </authorList>
    </citation>
    <scope>NUCLEOTIDE SEQUENCE</scope>
</reference>
<proteinExistence type="predicted"/>
<organism evidence="2">
    <name type="scientific">mine drainage metagenome</name>
    <dbReference type="NCBI Taxonomy" id="410659"/>
    <lineage>
        <taxon>unclassified sequences</taxon>
        <taxon>metagenomes</taxon>
        <taxon>ecological metagenomes</taxon>
    </lineage>
</organism>
<accession>A0A1J5RR16</accession>
<sequence length="62" mass="7203">MFKLPAVIIYMIIAFNITAFSAILQMDVLIFKGATIKAIFWALSIGAWYLAYLKRDKLWQIF</sequence>
<dbReference type="AlphaFoldDB" id="A0A1J5RR16"/>
<protein>
    <submittedName>
        <fullName evidence="2">Uncharacterized protein</fullName>
    </submittedName>
</protein>
<gene>
    <name evidence="2" type="ORF">GALL_198300</name>
</gene>
<evidence type="ECO:0000256" key="1">
    <source>
        <dbReference type="SAM" id="Phobius"/>
    </source>
</evidence>
<comment type="caution">
    <text evidence="2">The sequence shown here is derived from an EMBL/GenBank/DDBJ whole genome shotgun (WGS) entry which is preliminary data.</text>
</comment>
<keyword evidence="1" id="KW-0472">Membrane</keyword>
<keyword evidence="1" id="KW-1133">Transmembrane helix</keyword>
<feature type="transmembrane region" description="Helical" evidence="1">
    <location>
        <begin position="30"/>
        <end position="52"/>
    </location>
</feature>
<name>A0A1J5RR16_9ZZZZ</name>
<dbReference type="EMBL" id="MLJW01000123">
    <property type="protein sequence ID" value="OIQ98066.1"/>
    <property type="molecule type" value="Genomic_DNA"/>
</dbReference>
<evidence type="ECO:0000313" key="2">
    <source>
        <dbReference type="EMBL" id="OIQ98066.1"/>
    </source>
</evidence>
<keyword evidence="1" id="KW-0812">Transmembrane</keyword>
<feature type="transmembrane region" description="Helical" evidence="1">
    <location>
        <begin position="7"/>
        <end position="24"/>
    </location>
</feature>